<dbReference type="PANTHER" id="PTHR14097">
    <property type="entry name" value="OXIDOREDUCTASE HTATIP2"/>
    <property type="match status" value="1"/>
</dbReference>
<accession>A0ABW2NNT9</accession>
<dbReference type="Proteomes" id="UP001596549">
    <property type="component" value="Unassembled WGS sequence"/>
</dbReference>
<proteinExistence type="predicted"/>
<name>A0ABW2NNT9_9BACL</name>
<protein>
    <submittedName>
        <fullName evidence="2">NAD(P)H-binding protein</fullName>
    </submittedName>
</protein>
<dbReference type="SUPFAM" id="SSF51735">
    <property type="entry name" value="NAD(P)-binding Rossmann-fold domains"/>
    <property type="match status" value="1"/>
</dbReference>
<dbReference type="InterPro" id="IPR036291">
    <property type="entry name" value="NAD(P)-bd_dom_sf"/>
</dbReference>
<reference evidence="3" key="1">
    <citation type="journal article" date="2019" name="Int. J. Syst. Evol. Microbiol.">
        <title>The Global Catalogue of Microorganisms (GCM) 10K type strain sequencing project: providing services to taxonomists for standard genome sequencing and annotation.</title>
        <authorList>
            <consortium name="The Broad Institute Genomics Platform"/>
            <consortium name="The Broad Institute Genome Sequencing Center for Infectious Disease"/>
            <person name="Wu L."/>
            <person name="Ma J."/>
        </authorList>
    </citation>
    <scope>NUCLEOTIDE SEQUENCE [LARGE SCALE GENOMIC DNA]</scope>
    <source>
        <strain evidence="3">NBRC 106396</strain>
    </source>
</reference>
<gene>
    <name evidence="2" type="ORF">ACFQPF_04685</name>
</gene>
<dbReference type="PANTHER" id="PTHR14097:SF7">
    <property type="entry name" value="OXIDOREDUCTASE HTATIP2"/>
    <property type="match status" value="1"/>
</dbReference>
<feature type="domain" description="NAD(P)-binding" evidence="1">
    <location>
        <begin position="11"/>
        <end position="121"/>
    </location>
</feature>
<dbReference type="Gene3D" id="3.40.50.720">
    <property type="entry name" value="NAD(P)-binding Rossmann-like Domain"/>
    <property type="match status" value="1"/>
</dbReference>
<keyword evidence="3" id="KW-1185">Reference proteome</keyword>
<dbReference type="InterPro" id="IPR016040">
    <property type="entry name" value="NAD(P)-bd_dom"/>
</dbReference>
<sequence length="216" mass="24439">MEDTRKALVLGATGLIGREVVNMLLAHEQYESVTVLVRRKLDKEHPKLIQVIADFDHLEQHHDAFKSDDVFSCLGTTIKKAKTKENFKKVDYEYTIKAAELAAKNGAARFLTVSSLGADSTSIFFYNKVKGMVEDKLKKIPLHAVHVFQPSLLLGDRDEHRTGEKMAENISAKMPFIFKGPLRKYKPVSGRNVAFRMVEKALQNEEGYHVHRSDAL</sequence>
<dbReference type="RefSeq" id="WP_379747058.1">
    <property type="nucleotide sequence ID" value="NZ_JBHTCP010000009.1"/>
</dbReference>
<evidence type="ECO:0000313" key="2">
    <source>
        <dbReference type="EMBL" id="MFC7370964.1"/>
    </source>
</evidence>
<evidence type="ECO:0000313" key="3">
    <source>
        <dbReference type="Proteomes" id="UP001596549"/>
    </source>
</evidence>
<dbReference type="Pfam" id="PF13460">
    <property type="entry name" value="NAD_binding_10"/>
    <property type="match status" value="1"/>
</dbReference>
<dbReference type="EMBL" id="JBHTCP010000009">
    <property type="protein sequence ID" value="MFC7370964.1"/>
    <property type="molecule type" value="Genomic_DNA"/>
</dbReference>
<evidence type="ECO:0000259" key="1">
    <source>
        <dbReference type="Pfam" id="PF13460"/>
    </source>
</evidence>
<comment type="caution">
    <text evidence="2">The sequence shown here is derived from an EMBL/GenBank/DDBJ whole genome shotgun (WGS) entry which is preliminary data.</text>
</comment>
<organism evidence="2 3">
    <name type="scientific">Fictibacillus iocasae</name>
    <dbReference type="NCBI Taxonomy" id="2715437"/>
    <lineage>
        <taxon>Bacteria</taxon>
        <taxon>Bacillati</taxon>
        <taxon>Bacillota</taxon>
        <taxon>Bacilli</taxon>
        <taxon>Bacillales</taxon>
        <taxon>Fictibacillaceae</taxon>
        <taxon>Fictibacillus</taxon>
    </lineage>
</organism>